<protein>
    <submittedName>
        <fullName evidence="2">Uncharacterized protein</fullName>
    </submittedName>
</protein>
<feature type="signal peptide" evidence="1">
    <location>
        <begin position="1"/>
        <end position="26"/>
    </location>
</feature>
<gene>
    <name evidence="2" type="ORF">I5M27_09895</name>
</gene>
<evidence type="ECO:0000313" key="3">
    <source>
        <dbReference type="Proteomes" id="UP000644147"/>
    </source>
</evidence>
<name>A0ABS1C1V0_9BACT</name>
<proteinExistence type="predicted"/>
<reference evidence="2 3" key="1">
    <citation type="submission" date="2020-12" db="EMBL/GenBank/DDBJ databases">
        <title>Bacterial novel species Adhaeribacter sp. BT258 isolated from soil.</title>
        <authorList>
            <person name="Jung H.-Y."/>
        </authorList>
    </citation>
    <scope>NUCLEOTIDE SEQUENCE [LARGE SCALE GENOMIC DNA]</scope>
    <source>
        <strain evidence="2 3">BT258</strain>
    </source>
</reference>
<dbReference type="EMBL" id="JAEHFX010000004">
    <property type="protein sequence ID" value="MBK0403298.1"/>
    <property type="molecule type" value="Genomic_DNA"/>
</dbReference>
<organism evidence="2 3">
    <name type="scientific">Adhaeribacter terrigena</name>
    <dbReference type="NCBI Taxonomy" id="2793070"/>
    <lineage>
        <taxon>Bacteria</taxon>
        <taxon>Pseudomonadati</taxon>
        <taxon>Bacteroidota</taxon>
        <taxon>Cytophagia</taxon>
        <taxon>Cytophagales</taxon>
        <taxon>Hymenobacteraceae</taxon>
        <taxon>Adhaeribacter</taxon>
    </lineage>
</organism>
<evidence type="ECO:0000313" key="2">
    <source>
        <dbReference type="EMBL" id="MBK0403298.1"/>
    </source>
</evidence>
<keyword evidence="3" id="KW-1185">Reference proteome</keyword>
<dbReference type="RefSeq" id="WP_200506051.1">
    <property type="nucleotide sequence ID" value="NZ_JAEHFX010000004.1"/>
</dbReference>
<keyword evidence="1" id="KW-0732">Signal</keyword>
<evidence type="ECO:0000256" key="1">
    <source>
        <dbReference type="SAM" id="SignalP"/>
    </source>
</evidence>
<sequence>MLRITSLLLVLLSLICSSCSSVYMSAYGIKNPEKLDQNQIASQARKYNIPAENSFELDNAPYSEFLKSFDQKRYYQQIYNHSQPLQALYFDKNGDLKIFYINCYAGGFPNLTWDKDGNFNSFPPSLQAPIDSLVNLQTLSRYLKPISIAQLSPENSSDFTIVVFWNRMMERQSKRFIETVQQNCAKAGNQKIQLLYVNNDDLMAEFWK</sequence>
<accession>A0ABS1C1V0</accession>
<comment type="caution">
    <text evidence="2">The sequence shown here is derived from an EMBL/GenBank/DDBJ whole genome shotgun (WGS) entry which is preliminary data.</text>
</comment>
<feature type="chain" id="PRO_5045557999" evidence="1">
    <location>
        <begin position="27"/>
        <end position="208"/>
    </location>
</feature>
<dbReference type="Proteomes" id="UP000644147">
    <property type="component" value="Unassembled WGS sequence"/>
</dbReference>